<proteinExistence type="inferred from homology"/>
<comment type="caution">
    <text evidence="14">The sequence shown here is derived from an EMBL/GenBank/DDBJ whole genome shotgun (WGS) entry which is preliminary data.</text>
</comment>
<evidence type="ECO:0000256" key="3">
    <source>
        <dbReference type="ARBA" id="ARBA00004642"/>
    </source>
</evidence>
<organism evidence="14 15">
    <name type="scientific">Coilia grayii</name>
    <name type="common">Gray's grenadier anchovy</name>
    <dbReference type="NCBI Taxonomy" id="363190"/>
    <lineage>
        <taxon>Eukaryota</taxon>
        <taxon>Metazoa</taxon>
        <taxon>Chordata</taxon>
        <taxon>Craniata</taxon>
        <taxon>Vertebrata</taxon>
        <taxon>Euteleostomi</taxon>
        <taxon>Actinopterygii</taxon>
        <taxon>Neopterygii</taxon>
        <taxon>Teleostei</taxon>
        <taxon>Clupei</taxon>
        <taxon>Clupeiformes</taxon>
        <taxon>Clupeoidei</taxon>
        <taxon>Engraulidae</taxon>
        <taxon>Coilinae</taxon>
        <taxon>Coilia</taxon>
    </lineage>
</organism>
<dbReference type="Proteomes" id="UP001591681">
    <property type="component" value="Unassembled WGS sequence"/>
</dbReference>
<feature type="compositionally biased region" description="Acidic residues" evidence="11">
    <location>
        <begin position="117"/>
        <end position="132"/>
    </location>
</feature>
<dbReference type="FunFam" id="1.10.10.2100:FF:000001">
    <property type="entry name" value="Nucleophosmin 1"/>
    <property type="match status" value="1"/>
</dbReference>
<dbReference type="InterPro" id="IPR036824">
    <property type="entry name" value="Nucleoplasmin_core_dom_sf"/>
</dbReference>
<evidence type="ECO:0000259" key="13">
    <source>
        <dbReference type="Pfam" id="PF16276"/>
    </source>
</evidence>
<dbReference type="InterPro" id="IPR032569">
    <property type="entry name" value="NPM1_C"/>
</dbReference>
<name>A0ABD1JL61_9TELE</name>
<evidence type="ECO:0000256" key="10">
    <source>
        <dbReference type="ARBA" id="ARBA00023242"/>
    </source>
</evidence>
<dbReference type="GO" id="GO:0005737">
    <property type="term" value="C:cytoplasm"/>
    <property type="evidence" value="ECO:0007669"/>
    <property type="project" value="UniProtKB-SubCell"/>
</dbReference>
<evidence type="ECO:0000313" key="15">
    <source>
        <dbReference type="Proteomes" id="UP001591681"/>
    </source>
</evidence>
<gene>
    <name evidence="14" type="ORF">ACEWY4_017747</name>
</gene>
<evidence type="ECO:0000256" key="1">
    <source>
        <dbReference type="ARBA" id="ARBA00004496"/>
    </source>
</evidence>
<dbReference type="GO" id="GO:0005730">
    <property type="term" value="C:nucleolus"/>
    <property type="evidence" value="ECO:0007669"/>
    <property type="project" value="UniProtKB-SubCell"/>
</dbReference>
<evidence type="ECO:0000256" key="2">
    <source>
        <dbReference type="ARBA" id="ARBA00004604"/>
    </source>
</evidence>
<feature type="compositionally biased region" description="Acidic residues" evidence="11">
    <location>
        <begin position="154"/>
        <end position="185"/>
    </location>
</feature>
<dbReference type="Gene3D" id="1.10.10.2100">
    <property type="match status" value="1"/>
</dbReference>
<dbReference type="PANTHER" id="PTHR22747:SF42">
    <property type="entry name" value="NUCLEOPHOSMIN"/>
    <property type="match status" value="1"/>
</dbReference>
<dbReference type="Gene3D" id="2.60.120.340">
    <property type="entry name" value="Nucleoplasmin core domain"/>
    <property type="match status" value="1"/>
</dbReference>
<keyword evidence="10" id="KW-0539">Nucleus</keyword>
<comment type="similarity">
    <text evidence="4">Belongs to the nucleoplasmin family.</text>
</comment>
<accession>A0ABD1JL61</accession>
<dbReference type="Pfam" id="PF03066">
    <property type="entry name" value="Nucleoplasmin"/>
    <property type="match status" value="1"/>
</dbReference>
<dbReference type="InterPro" id="IPR004301">
    <property type="entry name" value="Nucleoplasmin"/>
</dbReference>
<dbReference type="GO" id="GO:0042802">
    <property type="term" value="F:identical protein binding"/>
    <property type="evidence" value="ECO:0007669"/>
    <property type="project" value="UniProtKB-ARBA"/>
</dbReference>
<evidence type="ECO:0000256" key="8">
    <source>
        <dbReference type="ARBA" id="ARBA00022884"/>
    </source>
</evidence>
<evidence type="ECO:0000256" key="4">
    <source>
        <dbReference type="ARBA" id="ARBA00010744"/>
    </source>
</evidence>
<feature type="domain" description="Nucleophosmin C-terminal" evidence="13">
    <location>
        <begin position="251"/>
        <end position="298"/>
    </location>
</feature>
<evidence type="ECO:0000256" key="7">
    <source>
        <dbReference type="ARBA" id="ARBA00022553"/>
    </source>
</evidence>
<feature type="region of interest" description="Disordered" evidence="11">
    <location>
        <begin position="117"/>
        <end position="250"/>
    </location>
</feature>
<keyword evidence="6" id="KW-0963">Cytoplasm</keyword>
<evidence type="ECO:0000256" key="6">
    <source>
        <dbReference type="ARBA" id="ARBA00022490"/>
    </source>
</evidence>
<keyword evidence="7" id="KW-0597">Phosphoprotein</keyword>
<dbReference type="GO" id="GO:0003723">
    <property type="term" value="F:RNA binding"/>
    <property type="evidence" value="ECO:0007669"/>
    <property type="project" value="UniProtKB-KW"/>
</dbReference>
<keyword evidence="15" id="KW-1185">Reference proteome</keyword>
<evidence type="ECO:0000259" key="12">
    <source>
        <dbReference type="Pfam" id="PF03066"/>
    </source>
</evidence>
<sequence length="302" mass="33510">MDMADAGPQTYLYGCELTSGKEVRFAPEEDDVEHQLSIRMVCVDPSTKDDLHLVEVEGVGSEGNKVTAVLAALKPSTTPSVCVGGFEISPPVVFRLKSGTGPVHISGQHLVMMPSFDDEEMEEEEEEEEEEAVINSLKRMAPAAMRPSKKVKMEEEDEDDDDDDEDEEDDDEEDDDDDEDEEEEESPVKPKKTPSKPQTPTQNGKSHKPGTLTAKQQKTATPDKKKGNKDAQAFKVPQTPPAARTPPSVADVKAKMMASVQKGVSLPKLQPKFENYMKNTFKVTDSKTIEELWKWRQTVEGK</sequence>
<reference evidence="14 15" key="1">
    <citation type="submission" date="2024-09" db="EMBL/GenBank/DDBJ databases">
        <title>A chromosome-level genome assembly of Gray's grenadier anchovy, Coilia grayii.</title>
        <authorList>
            <person name="Fu Z."/>
        </authorList>
    </citation>
    <scope>NUCLEOTIDE SEQUENCE [LARGE SCALE GENOMIC DNA]</scope>
    <source>
        <strain evidence="14">G4</strain>
        <tissue evidence="14">Muscle</tissue>
    </source>
</reference>
<evidence type="ECO:0000313" key="14">
    <source>
        <dbReference type="EMBL" id="KAL2086688.1"/>
    </source>
</evidence>
<dbReference type="SUPFAM" id="SSF69203">
    <property type="entry name" value="Nucleoplasmin-like core domain"/>
    <property type="match status" value="1"/>
</dbReference>
<evidence type="ECO:0000256" key="9">
    <source>
        <dbReference type="ARBA" id="ARBA00023186"/>
    </source>
</evidence>
<protein>
    <recommendedName>
        <fullName evidence="5">Nucleophosmin</fullName>
    </recommendedName>
</protein>
<comment type="subcellular location">
    <subcellularLocation>
        <location evidence="1">Cytoplasm</location>
    </subcellularLocation>
    <subcellularLocation>
        <location evidence="2">Nucleus</location>
        <location evidence="2">Nucleolus</location>
    </subcellularLocation>
    <subcellularLocation>
        <location evidence="3">Nucleus</location>
        <location evidence="3">Nucleoplasm</location>
    </subcellularLocation>
</comment>
<dbReference type="FunFam" id="2.60.120.340:FF:000007">
    <property type="entry name" value="Nucleophosmin 1a"/>
    <property type="match status" value="1"/>
</dbReference>
<keyword evidence="8" id="KW-0694">RNA-binding</keyword>
<dbReference type="Pfam" id="PF16276">
    <property type="entry name" value="NPM1-C"/>
    <property type="match status" value="1"/>
</dbReference>
<keyword evidence="9" id="KW-0143">Chaperone</keyword>
<dbReference type="PANTHER" id="PTHR22747">
    <property type="entry name" value="NUCLEOPLASMIN"/>
    <property type="match status" value="1"/>
</dbReference>
<dbReference type="EMBL" id="JBHFQA010000015">
    <property type="protein sequence ID" value="KAL2086688.1"/>
    <property type="molecule type" value="Genomic_DNA"/>
</dbReference>
<feature type="domain" description="Nucleoplasmin core" evidence="12">
    <location>
        <begin position="12"/>
        <end position="111"/>
    </location>
</feature>
<evidence type="ECO:0000256" key="5">
    <source>
        <dbReference type="ARBA" id="ARBA00020749"/>
    </source>
</evidence>
<dbReference type="AlphaFoldDB" id="A0ABD1JL61"/>
<dbReference type="GO" id="GO:0005654">
    <property type="term" value="C:nucleoplasm"/>
    <property type="evidence" value="ECO:0007669"/>
    <property type="project" value="UniProtKB-SubCell"/>
</dbReference>
<dbReference type="InterPro" id="IPR024057">
    <property type="entry name" value="Nucleoplasmin_core_dom"/>
</dbReference>
<evidence type="ECO:0000256" key="11">
    <source>
        <dbReference type="SAM" id="MobiDB-lite"/>
    </source>
</evidence>